<name>G5AES4_PHYSP</name>
<dbReference type="InParanoid" id="G5AES4"/>
<keyword evidence="2" id="KW-1185">Reference proteome</keyword>
<dbReference type="Proteomes" id="UP000002640">
    <property type="component" value="Unassembled WGS sequence"/>
</dbReference>
<sequence length="275" mass="31713">MASRPSYNLRDDFFQPLASTRLTPWSIVVSSLLKLRERGDYEVSSARSVEFIVRELEGFGFRCEPELIVTKLQWIRETITTAAVDPSATSNNTANYEVQTLDLRMEMMLPNPWMEAVWQDFDLLIDLLLTEAERASLRRFREVVAREDDAKREREEEVAEFYRCGGGTADVMAKNDTEWNNPLPLGGPSPVRRLEEWISTNYRSYCASDTSDKSAMIQDLCRTMNAAGWSSYTMTKLEEKINDMIREVNAEDGRRHRLRDSGDDYCCLADFVARR</sequence>
<evidence type="ECO:0000313" key="2">
    <source>
        <dbReference type="Proteomes" id="UP000002640"/>
    </source>
</evidence>
<accession>G5AES4</accession>
<dbReference type="EMBL" id="JH159165">
    <property type="protein sequence ID" value="EGZ05714.1"/>
    <property type="molecule type" value="Genomic_DNA"/>
</dbReference>
<dbReference type="RefSeq" id="XP_009538575.1">
    <property type="nucleotide sequence ID" value="XM_009540280.1"/>
</dbReference>
<proteinExistence type="predicted"/>
<reference evidence="1 2" key="1">
    <citation type="journal article" date="2006" name="Science">
        <title>Phytophthora genome sequences uncover evolutionary origins and mechanisms of pathogenesis.</title>
        <authorList>
            <person name="Tyler B.M."/>
            <person name="Tripathy S."/>
            <person name="Zhang X."/>
            <person name="Dehal P."/>
            <person name="Jiang R.H."/>
            <person name="Aerts A."/>
            <person name="Arredondo F.D."/>
            <person name="Baxter L."/>
            <person name="Bensasson D."/>
            <person name="Beynon J.L."/>
            <person name="Chapman J."/>
            <person name="Damasceno C.M."/>
            <person name="Dorrance A.E."/>
            <person name="Dou D."/>
            <person name="Dickerman A.W."/>
            <person name="Dubchak I.L."/>
            <person name="Garbelotto M."/>
            <person name="Gijzen M."/>
            <person name="Gordon S.G."/>
            <person name="Govers F."/>
            <person name="Grunwald N.J."/>
            <person name="Huang W."/>
            <person name="Ivors K.L."/>
            <person name="Jones R.W."/>
            <person name="Kamoun S."/>
            <person name="Krampis K."/>
            <person name="Lamour K.H."/>
            <person name="Lee M.K."/>
            <person name="McDonald W.H."/>
            <person name="Medina M."/>
            <person name="Meijer H.J."/>
            <person name="Nordberg E.K."/>
            <person name="Maclean D.J."/>
            <person name="Ospina-Giraldo M.D."/>
            <person name="Morris P.F."/>
            <person name="Phuntumart V."/>
            <person name="Putnam N.H."/>
            <person name="Rash S."/>
            <person name="Rose J.K."/>
            <person name="Sakihama Y."/>
            <person name="Salamov A.A."/>
            <person name="Savidor A."/>
            <person name="Scheuring C.F."/>
            <person name="Smith B.M."/>
            <person name="Sobral B.W."/>
            <person name="Terry A."/>
            <person name="Torto-Alalibo T.A."/>
            <person name="Win J."/>
            <person name="Xu Z."/>
            <person name="Zhang H."/>
            <person name="Grigoriev I.V."/>
            <person name="Rokhsar D.S."/>
            <person name="Boore J.L."/>
        </authorList>
    </citation>
    <scope>NUCLEOTIDE SEQUENCE [LARGE SCALE GENOMIC DNA]</scope>
    <source>
        <strain evidence="1 2">P6497</strain>
    </source>
</reference>
<evidence type="ECO:0000313" key="1">
    <source>
        <dbReference type="EMBL" id="EGZ05714.1"/>
    </source>
</evidence>
<protein>
    <submittedName>
        <fullName evidence="1">Uncharacterized protein</fullName>
    </submittedName>
</protein>
<organism evidence="1 2">
    <name type="scientific">Phytophthora sojae (strain P6497)</name>
    <name type="common">Soybean stem and root rot agent</name>
    <name type="synonym">Phytophthora megasperma f. sp. glycines</name>
    <dbReference type="NCBI Taxonomy" id="1094619"/>
    <lineage>
        <taxon>Eukaryota</taxon>
        <taxon>Sar</taxon>
        <taxon>Stramenopiles</taxon>
        <taxon>Oomycota</taxon>
        <taxon>Peronosporomycetes</taxon>
        <taxon>Peronosporales</taxon>
        <taxon>Peronosporaceae</taxon>
        <taxon>Phytophthora</taxon>
    </lineage>
</organism>
<dbReference type="AlphaFoldDB" id="G5AES4"/>
<gene>
    <name evidence="1" type="ORF">PHYSODRAFT_341917</name>
</gene>
<dbReference type="GeneID" id="20648181"/>
<dbReference type="KEGG" id="psoj:PHYSODRAFT_341917"/>